<proteinExistence type="inferred from homology"/>
<dbReference type="InterPro" id="IPR005119">
    <property type="entry name" value="LysR_subst-bd"/>
</dbReference>
<dbReference type="Gene3D" id="1.10.10.10">
    <property type="entry name" value="Winged helix-like DNA-binding domain superfamily/Winged helix DNA-binding domain"/>
    <property type="match status" value="1"/>
</dbReference>
<dbReference type="RefSeq" id="WP_307275461.1">
    <property type="nucleotide sequence ID" value="NZ_JAUSVX010000007.1"/>
</dbReference>
<dbReference type="Proteomes" id="UP001242480">
    <property type="component" value="Unassembled WGS sequence"/>
</dbReference>
<keyword evidence="3 6" id="KW-0238">DNA-binding</keyword>
<protein>
    <submittedName>
        <fullName evidence="6">DNA-binding transcriptional LysR family regulator</fullName>
    </submittedName>
</protein>
<dbReference type="Pfam" id="PF00126">
    <property type="entry name" value="HTH_1"/>
    <property type="match status" value="1"/>
</dbReference>
<dbReference type="PROSITE" id="PS50931">
    <property type="entry name" value="HTH_LYSR"/>
    <property type="match status" value="1"/>
</dbReference>
<dbReference type="SUPFAM" id="SSF46785">
    <property type="entry name" value="Winged helix' DNA-binding domain"/>
    <property type="match status" value="1"/>
</dbReference>
<comment type="similarity">
    <text evidence="1">Belongs to the LysR transcriptional regulatory family.</text>
</comment>
<evidence type="ECO:0000256" key="1">
    <source>
        <dbReference type="ARBA" id="ARBA00009437"/>
    </source>
</evidence>
<accession>A0ABU0J9Q5</accession>
<evidence type="ECO:0000256" key="3">
    <source>
        <dbReference type="ARBA" id="ARBA00023125"/>
    </source>
</evidence>
<reference evidence="6 7" key="1">
    <citation type="submission" date="2023-07" db="EMBL/GenBank/DDBJ databases">
        <title>Genomic Encyclopedia of Type Strains, Phase IV (KMG-IV): sequencing the most valuable type-strain genomes for metagenomic binning, comparative biology and taxonomic classification.</title>
        <authorList>
            <person name="Goeker M."/>
        </authorList>
    </citation>
    <scope>NUCLEOTIDE SEQUENCE [LARGE SCALE GENOMIC DNA]</scope>
    <source>
        <strain evidence="6 7">DSM 19619</strain>
    </source>
</reference>
<keyword evidence="7" id="KW-1185">Reference proteome</keyword>
<evidence type="ECO:0000256" key="2">
    <source>
        <dbReference type="ARBA" id="ARBA00023015"/>
    </source>
</evidence>
<keyword evidence="4" id="KW-0804">Transcription</keyword>
<evidence type="ECO:0000259" key="5">
    <source>
        <dbReference type="PROSITE" id="PS50931"/>
    </source>
</evidence>
<comment type="caution">
    <text evidence="6">The sequence shown here is derived from an EMBL/GenBank/DDBJ whole genome shotgun (WGS) entry which is preliminary data.</text>
</comment>
<feature type="domain" description="HTH lysR-type" evidence="5">
    <location>
        <begin position="1"/>
        <end position="58"/>
    </location>
</feature>
<gene>
    <name evidence="6" type="ORF">QO011_004026</name>
</gene>
<dbReference type="SUPFAM" id="SSF53850">
    <property type="entry name" value="Periplasmic binding protein-like II"/>
    <property type="match status" value="1"/>
</dbReference>
<name>A0ABU0J9Q5_9HYPH</name>
<evidence type="ECO:0000313" key="7">
    <source>
        <dbReference type="Proteomes" id="UP001242480"/>
    </source>
</evidence>
<dbReference type="Gene3D" id="3.40.190.10">
    <property type="entry name" value="Periplasmic binding protein-like II"/>
    <property type="match status" value="2"/>
</dbReference>
<dbReference type="InterPro" id="IPR036388">
    <property type="entry name" value="WH-like_DNA-bd_sf"/>
</dbReference>
<sequence length="307" mass="31058">MNIARYRHVLAVADAGSFGRAAAALGMSQPPLSQSIRRLERDLGVTLFERTTQHVALTPAGEAFLPEARAAVAAAERAAALARAVGTAPAPLRLGVVSVALFEVLPALLQAAAQASIPVRAVYASTNDQLAGLADGSLDIGLVTPPFDAPARLQVTVVADEPVVAAMPVGSAATPDGPVSLEALGERLILFPRRDGPALHDAILALFRTRGLAPRTIAEAPASMLATLALVAAGVGASLVPAAVARNLTIAGAAFRPLAAEGVPTWPVALAHMPLAARSPAARLLGAWRGAGTGSARPAGAGSARRD</sequence>
<dbReference type="EMBL" id="JAUSVX010000007">
    <property type="protein sequence ID" value="MDQ0471007.1"/>
    <property type="molecule type" value="Genomic_DNA"/>
</dbReference>
<keyword evidence="2" id="KW-0805">Transcription regulation</keyword>
<dbReference type="GO" id="GO:0003677">
    <property type="term" value="F:DNA binding"/>
    <property type="evidence" value="ECO:0007669"/>
    <property type="project" value="UniProtKB-KW"/>
</dbReference>
<dbReference type="PANTHER" id="PTHR30346">
    <property type="entry name" value="TRANSCRIPTIONAL DUAL REGULATOR HCAR-RELATED"/>
    <property type="match status" value="1"/>
</dbReference>
<dbReference type="InterPro" id="IPR000847">
    <property type="entry name" value="LysR_HTH_N"/>
</dbReference>
<dbReference type="PANTHER" id="PTHR30346:SF30">
    <property type="entry name" value="SMALL NEUTRAL PROTEASE REGULATORY PROTEIN"/>
    <property type="match status" value="1"/>
</dbReference>
<evidence type="ECO:0000313" key="6">
    <source>
        <dbReference type="EMBL" id="MDQ0471007.1"/>
    </source>
</evidence>
<organism evidence="6 7">
    <name type="scientific">Labrys wisconsinensis</name>
    <dbReference type="NCBI Taxonomy" id="425677"/>
    <lineage>
        <taxon>Bacteria</taxon>
        <taxon>Pseudomonadati</taxon>
        <taxon>Pseudomonadota</taxon>
        <taxon>Alphaproteobacteria</taxon>
        <taxon>Hyphomicrobiales</taxon>
        <taxon>Xanthobacteraceae</taxon>
        <taxon>Labrys</taxon>
    </lineage>
</organism>
<dbReference type="InterPro" id="IPR036390">
    <property type="entry name" value="WH_DNA-bd_sf"/>
</dbReference>
<evidence type="ECO:0000256" key="4">
    <source>
        <dbReference type="ARBA" id="ARBA00023163"/>
    </source>
</evidence>
<dbReference type="PRINTS" id="PR00039">
    <property type="entry name" value="HTHLYSR"/>
</dbReference>
<dbReference type="CDD" id="cd08414">
    <property type="entry name" value="PBP2_LTTR_aromatics_like"/>
    <property type="match status" value="1"/>
</dbReference>
<dbReference type="Pfam" id="PF03466">
    <property type="entry name" value="LysR_substrate"/>
    <property type="match status" value="1"/>
</dbReference>